<dbReference type="GO" id="GO:0050661">
    <property type="term" value="F:NADP binding"/>
    <property type="evidence" value="ECO:0007669"/>
    <property type="project" value="UniProtKB-UniRule"/>
</dbReference>
<evidence type="ECO:0000313" key="11">
    <source>
        <dbReference type="Proteomes" id="UP000219788"/>
    </source>
</evidence>
<keyword evidence="5 7" id="KW-0560">Oxidoreductase</keyword>
<comment type="similarity">
    <text evidence="2 7">Belongs to the glucose-6-phosphate dehydrogenase family.</text>
</comment>
<feature type="binding site" evidence="7">
    <location>
        <begin position="92"/>
        <end position="93"/>
    </location>
    <ligand>
        <name>NADP(+)</name>
        <dbReference type="ChEBI" id="CHEBI:58349"/>
    </ligand>
</feature>
<comment type="caution">
    <text evidence="7">Lacks conserved residue(s) required for the propagation of feature annotation.</text>
</comment>
<dbReference type="Gene3D" id="3.30.360.10">
    <property type="entry name" value="Dihydrodipicolinate Reductase, domain 2"/>
    <property type="match status" value="1"/>
</dbReference>
<dbReference type="PANTHER" id="PTHR23429">
    <property type="entry name" value="GLUCOSE-6-PHOSPHATE 1-DEHYDROGENASE G6PD"/>
    <property type="match status" value="1"/>
</dbReference>
<evidence type="ECO:0000256" key="1">
    <source>
        <dbReference type="ARBA" id="ARBA00004937"/>
    </source>
</evidence>
<dbReference type="OrthoDB" id="9802739at2"/>
<evidence type="ECO:0000256" key="7">
    <source>
        <dbReference type="HAMAP-Rule" id="MF_00966"/>
    </source>
</evidence>
<evidence type="ECO:0000256" key="4">
    <source>
        <dbReference type="ARBA" id="ARBA00022857"/>
    </source>
</evidence>
<dbReference type="GeneID" id="93123805"/>
<dbReference type="Proteomes" id="UP000219788">
    <property type="component" value="Unassembled WGS sequence"/>
</dbReference>
<dbReference type="PIRSF" id="PIRSF000110">
    <property type="entry name" value="G6PD"/>
    <property type="match status" value="1"/>
</dbReference>
<dbReference type="PANTHER" id="PTHR23429:SF0">
    <property type="entry name" value="GLUCOSE-6-PHOSPHATE 1-DEHYDROGENASE"/>
    <property type="match status" value="1"/>
</dbReference>
<dbReference type="NCBIfam" id="NF009492">
    <property type="entry name" value="PRK12853.1-3"/>
    <property type="match status" value="1"/>
</dbReference>
<feature type="binding site" evidence="7">
    <location>
        <position position="50"/>
    </location>
    <ligand>
        <name>NADP(+)</name>
        <dbReference type="ChEBI" id="CHEBI:58349"/>
    </ligand>
</feature>
<dbReference type="Gene3D" id="3.40.50.720">
    <property type="entry name" value="NAD(P)-binding Rossmann-like Domain"/>
    <property type="match status" value="1"/>
</dbReference>
<dbReference type="NCBIfam" id="TIGR00871">
    <property type="entry name" value="zwf"/>
    <property type="match status" value="1"/>
</dbReference>
<feature type="binding site" evidence="7">
    <location>
        <position position="147"/>
    </location>
    <ligand>
        <name>NADP(+)</name>
        <dbReference type="ChEBI" id="CHEBI:58349"/>
    </ligand>
</feature>
<dbReference type="SUPFAM" id="SSF55347">
    <property type="entry name" value="Glyceraldehyde-3-phosphate dehydrogenase-like, C-terminal domain"/>
    <property type="match status" value="1"/>
</dbReference>
<keyword evidence="3 7" id="KW-0313">Glucose metabolism</keyword>
<feature type="binding site" evidence="7">
    <location>
        <position position="177"/>
    </location>
    <ligand>
        <name>substrate</name>
    </ligand>
</feature>
<dbReference type="HAMAP" id="MF_00966">
    <property type="entry name" value="G6PD"/>
    <property type="match status" value="1"/>
</dbReference>
<dbReference type="GO" id="GO:0004345">
    <property type="term" value="F:glucose-6-phosphate dehydrogenase activity"/>
    <property type="evidence" value="ECO:0007669"/>
    <property type="project" value="UniProtKB-UniRule"/>
</dbReference>
<dbReference type="InterPro" id="IPR036291">
    <property type="entry name" value="NAD(P)-bd_dom_sf"/>
</dbReference>
<evidence type="ECO:0000259" key="9">
    <source>
        <dbReference type="Pfam" id="PF02781"/>
    </source>
</evidence>
<evidence type="ECO:0000256" key="2">
    <source>
        <dbReference type="ARBA" id="ARBA00009975"/>
    </source>
</evidence>
<dbReference type="SUPFAM" id="SSF51735">
    <property type="entry name" value="NAD(P)-binding Rossmann-fold domains"/>
    <property type="match status" value="1"/>
</dbReference>
<organism evidence="10 11">
    <name type="scientific">Edwardsiella tarda</name>
    <dbReference type="NCBI Taxonomy" id="636"/>
    <lineage>
        <taxon>Bacteria</taxon>
        <taxon>Pseudomonadati</taxon>
        <taxon>Pseudomonadota</taxon>
        <taxon>Gammaproteobacteria</taxon>
        <taxon>Enterobacterales</taxon>
        <taxon>Hafniaceae</taxon>
        <taxon>Edwardsiella</taxon>
    </lineage>
</organism>
<dbReference type="Pfam" id="PF02781">
    <property type="entry name" value="G6PD_C"/>
    <property type="match status" value="1"/>
</dbReference>
<evidence type="ECO:0000256" key="5">
    <source>
        <dbReference type="ARBA" id="ARBA00023002"/>
    </source>
</evidence>
<dbReference type="Pfam" id="PF00479">
    <property type="entry name" value="G6PD_N"/>
    <property type="match status" value="1"/>
</dbReference>
<feature type="binding site" evidence="7">
    <location>
        <position position="234"/>
    </location>
    <ligand>
        <name>substrate</name>
    </ligand>
</feature>
<dbReference type="EC" id="1.1.1.49" evidence="7"/>
<feature type="active site" description="Proton acceptor" evidence="7">
    <location>
        <position position="239"/>
    </location>
</feature>
<feature type="domain" description="Glucose-6-phosphate dehydrogenase C-terminal" evidence="9">
    <location>
        <begin position="188"/>
        <end position="488"/>
    </location>
</feature>
<sequence length="490" mass="55861">MAVTSTAQACDLVIFGAKGDLARRKLLPSLYQLEKAGHIHPETRIIGVGRAEWDAEAYREVVREALDTFLKERLDEALWQRLSARLDFCNLDVNDTDHFQRLAKMVDPQQRVTLNYFAMPPSTFGAICQGLGHAGMNRQPSRIVMEKPLGTDLASSRAINDQVAHYFDENQVYRIDHYLGKETVLNLLALRFANALFANNWDNSMIDHVQITVAEEVGIEGRWGYFDQAGQMRDMVQNHLLQILTMIAMDPPADLSTDRIRDEKVKVLRSLRRIDHSNVRETTVRGQYTAGFVQGKKVPGYLEEEGANKSSNTETFIAIRADIDNWRWAGVPFYLRTGKRLPNKCSEVVVYFKNPPLNLFSDSYQALPQNKLTIRLQPDEGVQIDILNKVPGLEHKHRLQTTKLDLSFSDTFHQEHLADAYERLLLEAMRGIQALFVRRDEVEEAWKWVDSIMTAWADDNDAPKPYQAGTLGPVSSVALITRDGRCWNEF</sequence>
<comment type="function">
    <text evidence="7">Catalyzes the oxidation of glucose 6-phosphate to 6-phosphogluconolactone.</text>
</comment>
<comment type="catalytic activity">
    <reaction evidence="7">
        <text>D-glucose 6-phosphate + NADP(+) = 6-phospho-D-glucono-1,5-lactone + NADPH + H(+)</text>
        <dbReference type="Rhea" id="RHEA:15841"/>
        <dbReference type="ChEBI" id="CHEBI:15378"/>
        <dbReference type="ChEBI" id="CHEBI:57783"/>
        <dbReference type="ChEBI" id="CHEBI:57955"/>
        <dbReference type="ChEBI" id="CHEBI:58349"/>
        <dbReference type="ChEBI" id="CHEBI:61548"/>
        <dbReference type="EC" id="1.1.1.49"/>
    </reaction>
</comment>
<dbReference type="STRING" id="636.AAW15_09655"/>
<proteinExistence type="inferred from homology"/>
<feature type="binding site" evidence="7">
    <location>
        <position position="181"/>
    </location>
    <ligand>
        <name>substrate</name>
    </ligand>
</feature>
<feature type="binding site" evidence="7">
    <location>
        <position position="215"/>
    </location>
    <ligand>
        <name>substrate</name>
    </ligand>
</feature>
<evidence type="ECO:0000256" key="6">
    <source>
        <dbReference type="ARBA" id="ARBA00023277"/>
    </source>
</evidence>
<dbReference type="RefSeq" id="WP_005284928.1">
    <property type="nucleotide sequence ID" value="NZ_AP028090.1"/>
</dbReference>
<comment type="pathway">
    <text evidence="1 7">Carbohydrate degradation; pentose phosphate pathway; D-ribulose 5-phosphate from D-glucose 6-phosphate (oxidative stage): step 1/3.</text>
</comment>
<dbReference type="FunFam" id="3.30.360.10:FF:000011">
    <property type="entry name" value="Glucose-6-phosphate 1-dehydrogenase"/>
    <property type="match status" value="1"/>
</dbReference>
<evidence type="ECO:0000259" key="8">
    <source>
        <dbReference type="Pfam" id="PF00479"/>
    </source>
</evidence>
<dbReference type="FunFam" id="3.40.50.720:FF:000079">
    <property type="entry name" value="Glucose-6-phosphate 1-dehydrogenase"/>
    <property type="match status" value="1"/>
</dbReference>
<dbReference type="PRINTS" id="PR00079">
    <property type="entry name" value="G6PDHDRGNASE"/>
</dbReference>
<evidence type="ECO:0000313" key="10">
    <source>
        <dbReference type="EMBL" id="PEH73008.1"/>
    </source>
</evidence>
<keyword evidence="4 7" id="KW-0521">NADP</keyword>
<gene>
    <name evidence="7 10" type="primary">zwf</name>
    <name evidence="10" type="ORF">CRM76_14230</name>
</gene>
<dbReference type="GO" id="GO:0005829">
    <property type="term" value="C:cytosol"/>
    <property type="evidence" value="ECO:0007669"/>
    <property type="project" value="TreeGrafter"/>
</dbReference>
<dbReference type="InterPro" id="IPR022674">
    <property type="entry name" value="G6P_DH_NAD-bd"/>
</dbReference>
<comment type="caution">
    <text evidence="10">The sequence shown here is derived from an EMBL/GenBank/DDBJ whole genome shotgun (WGS) entry which is preliminary data.</text>
</comment>
<feature type="binding site" evidence="7">
    <location>
        <position position="344"/>
    </location>
    <ligand>
        <name>substrate</name>
    </ligand>
</feature>
<evidence type="ECO:0000256" key="3">
    <source>
        <dbReference type="ARBA" id="ARBA00022526"/>
    </source>
</evidence>
<dbReference type="EMBL" id="PDDV01000013">
    <property type="protein sequence ID" value="PEH73008.1"/>
    <property type="molecule type" value="Genomic_DNA"/>
</dbReference>
<keyword evidence="6 7" id="KW-0119">Carbohydrate metabolism</keyword>
<dbReference type="GO" id="GO:0006006">
    <property type="term" value="P:glucose metabolic process"/>
    <property type="evidence" value="ECO:0007669"/>
    <property type="project" value="UniProtKB-KW"/>
</dbReference>
<dbReference type="UniPathway" id="UPA00115">
    <property type="reaction ID" value="UER00408"/>
</dbReference>
<dbReference type="InterPro" id="IPR022675">
    <property type="entry name" value="G6P_DH_C"/>
</dbReference>
<feature type="domain" description="Glucose-6-phosphate dehydrogenase NAD-binding" evidence="8">
    <location>
        <begin position="13"/>
        <end position="186"/>
    </location>
</feature>
<dbReference type="InterPro" id="IPR019796">
    <property type="entry name" value="G6P_DH_AS"/>
</dbReference>
<feature type="binding site" evidence="7">
    <location>
        <position position="339"/>
    </location>
    <ligand>
        <name>substrate</name>
    </ligand>
</feature>
<dbReference type="AlphaFoldDB" id="A0A2A7U407"/>
<name>A0A2A7U407_EDWTA</name>
<dbReference type="PROSITE" id="PS00069">
    <property type="entry name" value="G6P_DEHYDROGENASE"/>
    <property type="match status" value="1"/>
</dbReference>
<dbReference type="InterPro" id="IPR001282">
    <property type="entry name" value="G6P_DH"/>
</dbReference>
<protein>
    <recommendedName>
        <fullName evidence="7">Glucose-6-phosphate 1-dehydrogenase</fullName>
        <shortName evidence="7">G6PD</shortName>
        <ecNumber evidence="7">1.1.1.49</ecNumber>
    </recommendedName>
</protein>
<reference evidence="11" key="1">
    <citation type="submission" date="2017-09" db="EMBL/GenBank/DDBJ databases">
        <title>FDA dAtabase for Regulatory Grade micrObial Sequences (FDA-ARGOS): Supporting development and validation of Infectious Disease Dx tests.</title>
        <authorList>
            <person name="Goldberg B."/>
            <person name="Campos J."/>
            <person name="Tallon L."/>
            <person name="Sadzewicz L."/>
            <person name="Ott S."/>
            <person name="Zhao X."/>
            <person name="Nagaraj S."/>
            <person name="Vavikolanu K."/>
            <person name="Aluvathingal J."/>
            <person name="Nadendla S."/>
            <person name="Geyer C."/>
            <person name="Sichtig H."/>
        </authorList>
    </citation>
    <scope>NUCLEOTIDE SEQUENCE [LARGE SCALE GENOMIC DNA]</scope>
    <source>
        <strain evidence="11">FDAARGOS_370</strain>
    </source>
</reference>
<accession>A0A2A7U407</accession>
<dbReference type="GO" id="GO:0009051">
    <property type="term" value="P:pentose-phosphate shunt, oxidative branch"/>
    <property type="evidence" value="ECO:0007669"/>
    <property type="project" value="TreeGrafter"/>
</dbReference>